<dbReference type="RefSeq" id="WP_345445158.1">
    <property type="nucleotide sequence ID" value="NZ_BAABKP010000001.1"/>
</dbReference>
<dbReference type="PANTHER" id="PTHR38479">
    <property type="entry name" value="LMO0824 PROTEIN"/>
    <property type="match status" value="1"/>
</dbReference>
<accession>A0ABP9BED7</accession>
<gene>
    <name evidence="1" type="ORF">GCM10023352_09340</name>
</gene>
<name>A0ABP9BED7_9MICC</name>
<reference evidence="2" key="1">
    <citation type="journal article" date="2019" name="Int. J. Syst. Evol. Microbiol.">
        <title>The Global Catalogue of Microorganisms (GCM) 10K type strain sequencing project: providing services to taxonomists for standard genome sequencing and annotation.</title>
        <authorList>
            <consortium name="The Broad Institute Genomics Platform"/>
            <consortium name="The Broad Institute Genome Sequencing Center for Infectious Disease"/>
            <person name="Wu L."/>
            <person name="Ma J."/>
        </authorList>
    </citation>
    <scope>NUCLEOTIDE SEQUENCE [LARGE SCALE GENOMIC DNA]</scope>
    <source>
        <strain evidence="2">JCM 18541</strain>
    </source>
</reference>
<dbReference type="InterPro" id="IPR009351">
    <property type="entry name" value="AlkZ-like"/>
</dbReference>
<dbReference type="PANTHER" id="PTHR38479:SF2">
    <property type="entry name" value="WINGED HELIX DNA-BINDING DOMAIN-CONTAINING PROTEIN"/>
    <property type="match status" value="1"/>
</dbReference>
<keyword evidence="1" id="KW-0238">DNA-binding</keyword>
<sequence length="330" mass="35996">MDTKELLARRLIAQALAPTDARPAPTTLAEAARYMVATQGQNYAGGLTDLAIRAGQDAAPTGKNTSELDAAMADYEVIRTWSQRGTLHFLHRDDLWVALLCGHRSVAGNIVRLATAFGITTDEYHSIQQATFDACPQLTDRASLRSVTAHLPQSSAVTSHHLRRLGASGQIIQGPKAGQHDTFIQTQVALPQELEQAQQRNKADATTELAQRYFSTRGPATIEDFCWWSSLPKGTSLKATEQLAADGKLLRTDIGNQPHYMAPWQADVTGKELTAARRLTFHLPPFDEYFIAYKNRDALFAPGVDPLTVMTKNGISWPFTVAGGAITGRA</sequence>
<evidence type="ECO:0000313" key="2">
    <source>
        <dbReference type="Proteomes" id="UP001500187"/>
    </source>
</evidence>
<dbReference type="Pfam" id="PF06224">
    <property type="entry name" value="AlkZ-like"/>
    <property type="match status" value="1"/>
</dbReference>
<evidence type="ECO:0000313" key="1">
    <source>
        <dbReference type="EMBL" id="GAA4792909.1"/>
    </source>
</evidence>
<dbReference type="Proteomes" id="UP001500187">
    <property type="component" value="Unassembled WGS sequence"/>
</dbReference>
<protein>
    <submittedName>
        <fullName evidence="1">Winged helix DNA-binding domain-containing protein</fullName>
    </submittedName>
</protein>
<organism evidence="1 2">
    <name type="scientific">Rothia endophytica</name>
    <dbReference type="NCBI Taxonomy" id="1324766"/>
    <lineage>
        <taxon>Bacteria</taxon>
        <taxon>Bacillati</taxon>
        <taxon>Actinomycetota</taxon>
        <taxon>Actinomycetes</taxon>
        <taxon>Micrococcales</taxon>
        <taxon>Micrococcaceae</taxon>
        <taxon>Rothia</taxon>
    </lineage>
</organism>
<dbReference type="EMBL" id="BAABKP010000001">
    <property type="protein sequence ID" value="GAA4792909.1"/>
    <property type="molecule type" value="Genomic_DNA"/>
</dbReference>
<dbReference type="GO" id="GO:0003677">
    <property type="term" value="F:DNA binding"/>
    <property type="evidence" value="ECO:0007669"/>
    <property type="project" value="UniProtKB-KW"/>
</dbReference>
<proteinExistence type="predicted"/>
<comment type="caution">
    <text evidence="1">The sequence shown here is derived from an EMBL/GenBank/DDBJ whole genome shotgun (WGS) entry which is preliminary data.</text>
</comment>
<keyword evidence="2" id="KW-1185">Reference proteome</keyword>